<dbReference type="PANTHER" id="PTHR35894">
    <property type="entry name" value="GENERAL SECRETION PATHWAY PROTEIN A-RELATED"/>
    <property type="match status" value="1"/>
</dbReference>
<dbReference type="PANTHER" id="PTHR35894:SF1">
    <property type="entry name" value="PHOSPHORIBULOKINASE _ URIDINE KINASE FAMILY"/>
    <property type="match status" value="1"/>
</dbReference>
<protein>
    <submittedName>
        <fullName evidence="1">Type II secretory pathway predicted ATPase ExeA</fullName>
    </submittedName>
</protein>
<evidence type="ECO:0000313" key="1">
    <source>
        <dbReference type="EMBL" id="MBP2033988.1"/>
    </source>
</evidence>
<comment type="caution">
    <text evidence="1">The sequence shown here is derived from an EMBL/GenBank/DDBJ whole genome shotgun (WGS) entry which is preliminary data.</text>
</comment>
<dbReference type="InterPro" id="IPR027417">
    <property type="entry name" value="P-loop_NTPase"/>
</dbReference>
<sequence length="103" mass="11662">MLNNILSKQIHEALKQRIVINYNYQGISKEEAENYIYSRMQLCGVPNKIFNGNAVEAINSCSNGSIRVLNNIIEKCLILGYQKNSNVIDTEIVMSAQNEIELI</sequence>
<keyword evidence="2" id="KW-1185">Reference proteome</keyword>
<gene>
    <name evidence="1" type="ORF">J2Z42_002705</name>
</gene>
<proteinExistence type="predicted"/>
<evidence type="ECO:0000313" key="2">
    <source>
        <dbReference type="Proteomes" id="UP001519307"/>
    </source>
</evidence>
<name>A0ABS4KVB5_9CLOT</name>
<dbReference type="InterPro" id="IPR052026">
    <property type="entry name" value="ExeA_AAA_ATPase_DNA-bind"/>
</dbReference>
<dbReference type="SUPFAM" id="SSF52540">
    <property type="entry name" value="P-loop containing nucleoside triphosphate hydrolases"/>
    <property type="match status" value="1"/>
</dbReference>
<reference evidence="1 2" key="1">
    <citation type="submission" date="2021-03" db="EMBL/GenBank/DDBJ databases">
        <title>Genomic Encyclopedia of Type Strains, Phase IV (KMG-IV): sequencing the most valuable type-strain genomes for metagenomic binning, comparative biology and taxonomic classification.</title>
        <authorList>
            <person name="Goeker M."/>
        </authorList>
    </citation>
    <scope>NUCLEOTIDE SEQUENCE [LARGE SCALE GENOMIC DNA]</scope>
    <source>
        <strain evidence="1 2">DSM 28783</strain>
    </source>
</reference>
<dbReference type="Proteomes" id="UP001519307">
    <property type="component" value="Unassembled WGS sequence"/>
</dbReference>
<accession>A0ABS4KVB5</accession>
<dbReference type="EMBL" id="JAGGLM010000027">
    <property type="protein sequence ID" value="MBP2033988.1"/>
    <property type="molecule type" value="Genomic_DNA"/>
</dbReference>
<organism evidence="1 2">
    <name type="scientific">Clostridium algifaecis</name>
    <dbReference type="NCBI Taxonomy" id="1472040"/>
    <lineage>
        <taxon>Bacteria</taxon>
        <taxon>Bacillati</taxon>
        <taxon>Bacillota</taxon>
        <taxon>Clostridia</taxon>
        <taxon>Eubacteriales</taxon>
        <taxon>Clostridiaceae</taxon>
        <taxon>Clostridium</taxon>
    </lineage>
</organism>